<dbReference type="KEGG" id="gbm:Gbem_1139"/>
<evidence type="ECO:0000313" key="2">
    <source>
        <dbReference type="Proteomes" id="UP000008825"/>
    </source>
</evidence>
<dbReference type="EMBL" id="CP001124">
    <property type="protein sequence ID" value="ACH38159.2"/>
    <property type="molecule type" value="Genomic_DNA"/>
</dbReference>
<dbReference type="AlphaFoldDB" id="B5EH57"/>
<keyword evidence="2" id="KW-1185">Reference proteome</keyword>
<accession>B5EH57</accession>
<dbReference type="HOGENOM" id="CLU_2316276_0_0_7"/>
<reference evidence="1 2" key="2">
    <citation type="journal article" date="2010" name="BMC Genomics">
        <title>The genome of Geobacter bemidjiensis, exemplar for the subsurface clade of Geobacter species that predominate in Fe(III)-reducing subsurface environments.</title>
        <authorList>
            <person name="Aklujkar M."/>
            <person name="Young N.D."/>
            <person name="Holmes D."/>
            <person name="Chavan M."/>
            <person name="Risso C."/>
            <person name="Kiss H.E."/>
            <person name="Han C.S."/>
            <person name="Land M.L."/>
            <person name="Lovley D.R."/>
        </authorList>
    </citation>
    <scope>NUCLEOTIDE SEQUENCE [LARGE SCALE GENOMIC DNA]</scope>
    <source>
        <strain evidence="2">ATCC BAA-1014 / DSM 16622 / JCM 12645 / Bem</strain>
    </source>
</reference>
<evidence type="ECO:0008006" key="3">
    <source>
        <dbReference type="Google" id="ProtNLM"/>
    </source>
</evidence>
<evidence type="ECO:0000313" key="1">
    <source>
        <dbReference type="EMBL" id="ACH38159.2"/>
    </source>
</evidence>
<sequence length="99" mass="11175">MSYPASPLAWQRKLYQEGFRRNIAVIRLLGMGRRLGANPADNNPIRVVLAKTKCLLWQWPTPLLIDSCECVFRIVQLWQRQCGEVPEAALVASLAVSPN</sequence>
<proteinExistence type="predicted"/>
<protein>
    <recommendedName>
        <fullName evidence="3">Transposase</fullName>
    </recommendedName>
</protein>
<gene>
    <name evidence="1" type="ordered locus">Gbem_1139</name>
</gene>
<organism evidence="1 2">
    <name type="scientific">Citrifermentans bemidjiense (strain ATCC BAA-1014 / DSM 16622 / JCM 12645 / Bem)</name>
    <name type="common">Geobacter bemidjiensis</name>
    <dbReference type="NCBI Taxonomy" id="404380"/>
    <lineage>
        <taxon>Bacteria</taxon>
        <taxon>Pseudomonadati</taxon>
        <taxon>Thermodesulfobacteriota</taxon>
        <taxon>Desulfuromonadia</taxon>
        <taxon>Geobacterales</taxon>
        <taxon>Geobacteraceae</taxon>
        <taxon>Citrifermentans</taxon>
    </lineage>
</organism>
<name>B5EH57_CITBB</name>
<reference evidence="1 2" key="1">
    <citation type="submission" date="2008-07" db="EMBL/GenBank/DDBJ databases">
        <title>Complete sequence of Geobacter bemidjiensis BEM.</title>
        <authorList>
            <consortium name="US DOE Joint Genome Institute"/>
            <person name="Lucas S."/>
            <person name="Copeland A."/>
            <person name="Lapidus A."/>
            <person name="Glavina del Rio T."/>
            <person name="Dalin E."/>
            <person name="Tice H."/>
            <person name="Bruce D."/>
            <person name="Goodwin L."/>
            <person name="Pitluck S."/>
            <person name="Kiss H."/>
            <person name="Brettin T."/>
            <person name="Detter J.C."/>
            <person name="Han C."/>
            <person name="Kuske C.R."/>
            <person name="Schmutz J."/>
            <person name="Larimer F."/>
            <person name="Land M."/>
            <person name="Hauser L."/>
            <person name="Kyrpides N."/>
            <person name="Lykidis A."/>
            <person name="Lovley D."/>
            <person name="Richardson P."/>
        </authorList>
    </citation>
    <scope>NUCLEOTIDE SEQUENCE [LARGE SCALE GENOMIC DNA]</scope>
    <source>
        <strain evidence="2">ATCC BAA-1014 / DSM 16622 / JCM 12645 / Bem</strain>
    </source>
</reference>
<dbReference type="Proteomes" id="UP000008825">
    <property type="component" value="Chromosome"/>
</dbReference>